<sequence>MEKFTRSRVINLIQIHPSKKYVMILNQSNQVTIFKDYLVKSFAFDNTGLYMMVISTQDDDQSLLKLNIAHPIYSHLRIIQLGTGVEVRSIDLRFDIEHYQWSYDGRFIMCTARDSNIQTLITIDKPICESILNAYDHNSRGKDLWTSHKFNLPKELFVITQDMYRNLISLQSVKQNVIKRPQFIREQVQHGIQDQSDYLTTQGFSTLRKSADKSVLNYRITQKSAKDLYQSLRNFSPRSINNLTTTQGDGQWRYTNDSMYKQKQLRQVAMTSNRFIDVDPEDIDQDVDQSDNYKQNNEQQYQEDGDYIVNEYDEMRYNYNN</sequence>
<dbReference type="InParanoid" id="A0A078ARP6"/>
<reference evidence="1 2" key="1">
    <citation type="submission" date="2014-06" db="EMBL/GenBank/DDBJ databases">
        <authorList>
            <person name="Swart Estienne"/>
        </authorList>
    </citation>
    <scope>NUCLEOTIDE SEQUENCE [LARGE SCALE GENOMIC DNA]</scope>
    <source>
        <strain evidence="1 2">130c</strain>
    </source>
</reference>
<dbReference type="EMBL" id="CCKQ01011928">
    <property type="protein sequence ID" value="CDW83528.1"/>
    <property type="molecule type" value="Genomic_DNA"/>
</dbReference>
<dbReference type="SUPFAM" id="SSF82171">
    <property type="entry name" value="DPP6 N-terminal domain-like"/>
    <property type="match status" value="1"/>
</dbReference>
<dbReference type="Proteomes" id="UP000039865">
    <property type="component" value="Unassembled WGS sequence"/>
</dbReference>
<proteinExistence type="predicted"/>
<evidence type="ECO:0000313" key="2">
    <source>
        <dbReference type="Proteomes" id="UP000039865"/>
    </source>
</evidence>
<organism evidence="1 2">
    <name type="scientific">Stylonychia lemnae</name>
    <name type="common">Ciliate</name>
    <dbReference type="NCBI Taxonomy" id="5949"/>
    <lineage>
        <taxon>Eukaryota</taxon>
        <taxon>Sar</taxon>
        <taxon>Alveolata</taxon>
        <taxon>Ciliophora</taxon>
        <taxon>Intramacronucleata</taxon>
        <taxon>Spirotrichea</taxon>
        <taxon>Stichotrichia</taxon>
        <taxon>Sporadotrichida</taxon>
        <taxon>Oxytrichidae</taxon>
        <taxon>Stylonychinae</taxon>
        <taxon>Stylonychia</taxon>
    </lineage>
</organism>
<dbReference type="AlphaFoldDB" id="A0A078ARP6"/>
<keyword evidence="2" id="KW-1185">Reference proteome</keyword>
<name>A0A078ARP6_STYLE</name>
<evidence type="ECO:0000313" key="1">
    <source>
        <dbReference type="EMBL" id="CDW83528.1"/>
    </source>
</evidence>
<gene>
    <name evidence="1" type="primary">Contig5478.g5854</name>
    <name evidence="1" type="ORF">STYLEM_12576</name>
</gene>
<protein>
    <submittedName>
        <fullName evidence="1">Uncharacterized protein</fullName>
    </submittedName>
</protein>
<accession>A0A078ARP6</accession>